<keyword evidence="6" id="KW-0804">Transcription</keyword>
<reference evidence="12" key="2">
    <citation type="submission" date="2025-09" db="UniProtKB">
        <authorList>
            <consortium name="Ensembl"/>
        </authorList>
    </citation>
    <scope>IDENTIFICATION</scope>
</reference>
<feature type="compositionally biased region" description="Acidic residues" evidence="10">
    <location>
        <begin position="1194"/>
        <end position="1209"/>
    </location>
</feature>
<evidence type="ECO:0000256" key="9">
    <source>
        <dbReference type="ARBA" id="ARBA00073247"/>
    </source>
</evidence>
<gene>
    <name evidence="12" type="primary">EMSY</name>
    <name evidence="12" type="synonym">emsy</name>
</gene>
<reference evidence="12" key="1">
    <citation type="submission" date="2025-08" db="UniProtKB">
        <authorList>
            <consortium name="Ensembl"/>
        </authorList>
    </citation>
    <scope>IDENTIFICATION</scope>
</reference>
<evidence type="ECO:0000256" key="5">
    <source>
        <dbReference type="ARBA" id="ARBA00023015"/>
    </source>
</evidence>
<dbReference type="PANTHER" id="PTHR16500:SF3">
    <property type="entry name" value="BRCA2-INTERACTING TRANSCRIPTIONAL REPRESSOR EMSY"/>
    <property type="match status" value="1"/>
</dbReference>
<evidence type="ECO:0000256" key="8">
    <source>
        <dbReference type="ARBA" id="ARBA00023242"/>
    </source>
</evidence>
<keyword evidence="7" id="KW-0234">DNA repair</keyword>
<feature type="region of interest" description="Disordered" evidence="10">
    <location>
        <begin position="396"/>
        <end position="431"/>
    </location>
</feature>
<evidence type="ECO:0000256" key="6">
    <source>
        <dbReference type="ARBA" id="ARBA00023163"/>
    </source>
</evidence>
<keyword evidence="13" id="KW-1185">Reference proteome</keyword>
<dbReference type="InterPro" id="IPR005491">
    <property type="entry name" value="ENT_dom"/>
</dbReference>
<dbReference type="InterPro" id="IPR036142">
    <property type="entry name" value="ENT_dom-like_sf"/>
</dbReference>
<dbReference type="GO" id="GO:0006355">
    <property type="term" value="P:regulation of DNA-templated transcription"/>
    <property type="evidence" value="ECO:0007669"/>
    <property type="project" value="InterPro"/>
</dbReference>
<dbReference type="GO" id="GO:0006281">
    <property type="term" value="P:DNA repair"/>
    <property type="evidence" value="ECO:0007669"/>
    <property type="project" value="UniProtKB-KW"/>
</dbReference>
<evidence type="ECO:0000313" key="13">
    <source>
        <dbReference type="Proteomes" id="UP000472277"/>
    </source>
</evidence>
<dbReference type="Proteomes" id="UP000472277">
    <property type="component" value="Chromosome 19"/>
</dbReference>
<dbReference type="GeneTree" id="ENSGT00390000009554"/>
<feature type="compositionally biased region" description="Low complexity" evidence="10">
    <location>
        <begin position="398"/>
        <end position="423"/>
    </location>
</feature>
<feature type="compositionally biased region" description="Low complexity" evidence="10">
    <location>
        <begin position="161"/>
        <end position="172"/>
    </location>
</feature>
<dbReference type="Pfam" id="PF03735">
    <property type="entry name" value="ENT"/>
    <property type="match status" value="1"/>
</dbReference>
<keyword evidence="2" id="KW-0678">Repressor</keyword>
<evidence type="ECO:0000313" key="12">
    <source>
        <dbReference type="Ensembl" id="ENSSTUP00000081211.1"/>
    </source>
</evidence>
<dbReference type="PROSITE" id="PS51138">
    <property type="entry name" value="ENT"/>
    <property type="match status" value="1"/>
</dbReference>
<comment type="subcellular location">
    <subcellularLocation>
        <location evidence="1">Nucleus</location>
    </subcellularLocation>
</comment>
<feature type="region of interest" description="Disordered" evidence="10">
    <location>
        <begin position="198"/>
        <end position="220"/>
    </location>
</feature>
<evidence type="ECO:0000259" key="11">
    <source>
        <dbReference type="PROSITE" id="PS51138"/>
    </source>
</evidence>
<dbReference type="PANTHER" id="PTHR16500">
    <property type="entry name" value="BRCA2-INTERACTING TRANSCRIPTIONAL REPRESSOR EMSY"/>
    <property type="match status" value="1"/>
</dbReference>
<dbReference type="FunFam" id="1.10.1240.40:FF:000001">
    <property type="entry name" value="BRCA2-interacting transcriptional repressor EMSY isoform X1"/>
    <property type="match status" value="1"/>
</dbReference>
<keyword evidence="4" id="KW-0156">Chromatin regulator</keyword>
<feature type="region of interest" description="Disordered" evidence="10">
    <location>
        <begin position="161"/>
        <end position="184"/>
    </location>
</feature>
<feature type="compositionally biased region" description="Low complexity" evidence="10">
    <location>
        <begin position="917"/>
        <end position="930"/>
    </location>
</feature>
<feature type="region of interest" description="Disordered" evidence="10">
    <location>
        <begin position="685"/>
        <end position="718"/>
    </location>
</feature>
<dbReference type="AlphaFoldDB" id="A0A674CDA3"/>
<keyword evidence="8" id="KW-0539">Nucleus</keyword>
<dbReference type="SUPFAM" id="SSF158639">
    <property type="entry name" value="ENT-like"/>
    <property type="match status" value="1"/>
</dbReference>
<evidence type="ECO:0000256" key="2">
    <source>
        <dbReference type="ARBA" id="ARBA00022491"/>
    </source>
</evidence>
<evidence type="ECO:0000256" key="3">
    <source>
        <dbReference type="ARBA" id="ARBA00022763"/>
    </source>
</evidence>
<keyword evidence="5" id="KW-0805">Transcription regulation</keyword>
<protein>
    <recommendedName>
        <fullName evidence="9">BRCA2-interacting transcriptional repressor EMSY</fullName>
    </recommendedName>
</protein>
<dbReference type="SMART" id="SM01191">
    <property type="entry name" value="ENT"/>
    <property type="match status" value="1"/>
</dbReference>
<dbReference type="GO" id="GO:0006325">
    <property type="term" value="P:chromatin organization"/>
    <property type="evidence" value="ECO:0007669"/>
    <property type="project" value="UniProtKB-KW"/>
</dbReference>
<keyword evidence="3" id="KW-0227">DNA damage</keyword>
<feature type="compositionally biased region" description="Low complexity" evidence="10">
    <location>
        <begin position="1073"/>
        <end position="1091"/>
    </location>
</feature>
<name>A0A674CDA3_SALTR</name>
<dbReference type="GO" id="GO:0005654">
    <property type="term" value="C:nucleoplasm"/>
    <property type="evidence" value="ECO:0007669"/>
    <property type="project" value="TreeGrafter"/>
</dbReference>
<feature type="compositionally biased region" description="Low complexity" evidence="10">
    <location>
        <begin position="1052"/>
        <end position="1066"/>
    </location>
</feature>
<proteinExistence type="predicted"/>
<accession>A0A674CDA3</accession>
<feature type="region of interest" description="Disordered" evidence="10">
    <location>
        <begin position="1190"/>
        <end position="1222"/>
    </location>
</feature>
<dbReference type="Gene3D" id="1.10.1240.40">
    <property type="entry name" value="ENT domain"/>
    <property type="match status" value="1"/>
</dbReference>
<feature type="compositionally biased region" description="Low complexity" evidence="10">
    <location>
        <begin position="1135"/>
        <end position="1147"/>
    </location>
</feature>
<dbReference type="Ensembl" id="ENSSTUT00000086439.1">
    <property type="protein sequence ID" value="ENSSTUP00000081211.1"/>
    <property type="gene ID" value="ENSSTUG00000035781.1"/>
</dbReference>
<evidence type="ECO:0000256" key="1">
    <source>
        <dbReference type="ARBA" id="ARBA00004123"/>
    </source>
</evidence>
<feature type="domain" description="ENT" evidence="11">
    <location>
        <begin position="16"/>
        <end position="106"/>
    </location>
</feature>
<organism evidence="12 13">
    <name type="scientific">Salmo trutta</name>
    <name type="common">Brown trout</name>
    <dbReference type="NCBI Taxonomy" id="8032"/>
    <lineage>
        <taxon>Eukaryota</taxon>
        <taxon>Metazoa</taxon>
        <taxon>Chordata</taxon>
        <taxon>Craniata</taxon>
        <taxon>Vertebrata</taxon>
        <taxon>Euteleostomi</taxon>
        <taxon>Actinopterygii</taxon>
        <taxon>Neopterygii</taxon>
        <taxon>Teleostei</taxon>
        <taxon>Protacanthopterygii</taxon>
        <taxon>Salmoniformes</taxon>
        <taxon>Salmonidae</taxon>
        <taxon>Salmoninae</taxon>
        <taxon>Salmo</taxon>
    </lineage>
</organism>
<feature type="compositionally biased region" description="Polar residues" evidence="10">
    <location>
        <begin position="937"/>
        <end position="957"/>
    </location>
</feature>
<dbReference type="InterPro" id="IPR033482">
    <property type="entry name" value="EMSY"/>
</dbReference>
<sequence length="1222" mass="128790">MPVVWPTLLDLGRDECKRILRKLELEAYAGVISALRAQGDLTKDKKDLLGELTKVLSISTERHRAEVRRAVNDERLTTIAYHLSVLSSMSGPNSSSEWSIEGRRLVPLMPRLVPQTAFTVTANAVASATANQNASLLLPAETGNKEVVVCYSYTSTTSTSATVPSGSAAATVKSPRPASPASNMVVLPSGSTVYVKSVSCSDEDEKPRKRRRTNSSSSSPVVLKEVAKVAPPMSKTITMPVSGSPKMSNIMQSIANSLPPHMSPVKITFTKPTTQTTNTTTQKVIIVTTSPSSNFVPNILSKSHSHNYAAAMSKLASTSMLTSANQKQTVFIPASSSPSSAPNTVAVTTMVSSSPSVVMSTIAQGGSLTGMKVASARLPSPKTMVGSPTQILAHFPKQHQQSPKQLQQGSSMGAGAMGQAQSSTTLPGSKPTIQIKQESGVKIITQQMQPSKILPKPSSVGMSSSSSSPIMVVSSNGAIMTTKLVSQPTGTQATYSRPTVSPSIGARMATSTSGATYVKTTSGSIITVVPKSLATLGGKIISSNIVSGTTTKITTIPMTSKPNVIVVQKTTGKATTIQGLPGKNVVTTLLNAGGEKTLQGVPGSKPAIITASRPITKMIVTQPKGMGSGVQPNNTTKIIPTKIVYGQQSKTQVLIKPKPIFQTAVLSEQTRQLVSETLQQASRVADAQEGALKDESGGIAEGSFPPAEGSHGSSHDSQPVVHIISSRGQEWADQHEVSVESGPTIIYQDVSTGNVTQSATSTIKALLELQQTTVKDKGEAKPRQHTIDLSQMAVPFQMAQDKKQQDPVSPVTSTVETEPSTEYITAGDMVMSASQQLAVSSQSTGHTPMVVKSIPTSAAVTVTRIVQLGQLIHSKQAEEMVMEEGELEGDTLDPQTGLFYRSIQLAAAPAPQHHTLPQPQSQSHSEPQSEQGRHMPHSTQPPQLHSKPQMSQPSSTLVKKPPQLHEQYQPQAPGQSLKERPSSASGSPQLVGLGTPTKPPSLTPQLPKLQQAPTSHHRPIHTQLSQPFSPLSPPTQPPIITQGASITKITFGGSSSHQSPPVSSSGEATAKLVPAEPSSSGPSGSEKPSVSDILKISMMEAEIDPSAEPMVVDSSSDCSPYGKGVGARSSAARGPPCTTHPTPSPSTLNNIRYSPPQVIPRYSIMPDSSQSNVVVEPSGFLEISNYTSQRLDEESVMEQEVDSSNDEETNVSPMEGCADQSQ</sequence>
<feature type="region of interest" description="Disordered" evidence="10">
    <location>
        <begin position="911"/>
        <end position="1154"/>
    </location>
</feature>
<evidence type="ECO:0000256" key="10">
    <source>
        <dbReference type="SAM" id="MobiDB-lite"/>
    </source>
</evidence>
<evidence type="ECO:0000256" key="7">
    <source>
        <dbReference type="ARBA" id="ARBA00023204"/>
    </source>
</evidence>
<evidence type="ECO:0000256" key="4">
    <source>
        <dbReference type="ARBA" id="ARBA00022853"/>
    </source>
</evidence>